<comment type="caution">
    <text evidence="15">The sequence shown here is derived from an EMBL/GenBank/DDBJ whole genome shotgun (WGS) entry which is preliminary data.</text>
</comment>
<proteinExistence type="inferred from homology"/>
<evidence type="ECO:0000256" key="13">
    <source>
        <dbReference type="ARBA" id="ARBA00049132"/>
    </source>
</evidence>
<dbReference type="Pfam" id="PF01370">
    <property type="entry name" value="Epimerase"/>
    <property type="match status" value="1"/>
</dbReference>
<dbReference type="InterPro" id="IPR036291">
    <property type="entry name" value="NAD(P)-bd_dom_sf"/>
</dbReference>
<evidence type="ECO:0000256" key="6">
    <source>
        <dbReference type="ARBA" id="ARBA00037100"/>
    </source>
</evidence>
<dbReference type="Proteomes" id="UP001293254">
    <property type="component" value="Unassembled WGS sequence"/>
</dbReference>
<dbReference type="GO" id="GO:0045552">
    <property type="term" value="F:dihydroflavanol 4-reductase activity"/>
    <property type="evidence" value="ECO:0007669"/>
    <property type="project" value="UniProtKB-EC"/>
</dbReference>
<evidence type="ECO:0000256" key="4">
    <source>
        <dbReference type="ARBA" id="ARBA00023241"/>
    </source>
</evidence>
<comment type="similarity">
    <text evidence="5">Belongs to the NAD(P)-dependent epimerase/dehydratase family. Dihydroflavonol-4-reductase subfamily.</text>
</comment>
<dbReference type="InterPro" id="IPR001509">
    <property type="entry name" value="Epimerase_deHydtase"/>
</dbReference>
<comment type="catalytic activity">
    <reaction evidence="12">
        <text>(2S)-flavan-4-ol + NADP(+) = (2S)-flavanone + NADPH + H(+)</text>
        <dbReference type="Rhea" id="RHEA:11228"/>
        <dbReference type="ChEBI" id="CHEBI:15378"/>
        <dbReference type="ChEBI" id="CHEBI:15605"/>
        <dbReference type="ChEBI" id="CHEBI:15606"/>
        <dbReference type="ChEBI" id="CHEBI:57783"/>
        <dbReference type="ChEBI" id="CHEBI:58349"/>
        <dbReference type="EC" id="1.1.1.234"/>
    </reaction>
</comment>
<comment type="pathway">
    <text evidence="1">Pigment biosynthesis; anthocyanin biosynthesis.</text>
</comment>
<dbReference type="EMBL" id="JACGWO010000009">
    <property type="protein sequence ID" value="KAK4418767.1"/>
    <property type="molecule type" value="Genomic_DNA"/>
</dbReference>
<evidence type="ECO:0000256" key="2">
    <source>
        <dbReference type="ARBA" id="ARBA00022857"/>
    </source>
</evidence>
<reference evidence="15" key="1">
    <citation type="submission" date="2020-06" db="EMBL/GenBank/DDBJ databases">
        <authorList>
            <person name="Li T."/>
            <person name="Hu X."/>
            <person name="Zhang T."/>
            <person name="Song X."/>
            <person name="Zhang H."/>
            <person name="Dai N."/>
            <person name="Sheng W."/>
            <person name="Hou X."/>
            <person name="Wei L."/>
        </authorList>
    </citation>
    <scope>NUCLEOTIDE SEQUENCE</scope>
    <source>
        <strain evidence="15">3651</strain>
        <tissue evidence="15">Leaf</tissue>
    </source>
</reference>
<gene>
    <name evidence="15" type="ORF">Salat_2289500</name>
</gene>
<sequence length="303" mass="33359">MADDHNTKGRVCVTGGTGFLDHGHQETSPDGYSVNATIRIDPERKRDISYLTSLPGASERLQIFNADLDKPETFAPAVEGCIGVFHMAHPLDFEEKEAEDVKVKRVTSALRGILQACADSKTVKRVVYTSSISAVAFGNKAESGLIDESCWTDAEFIRSLKTFGGPYIVTKTLAEKAALDLAEELGLDLVSVIPTWITGPFICSHCPDSVYVSMALILGDKGHYQHLKDTSLVHVDDVARAHIHLLEYTEYQMPTPDSWKDIIPIKFSGLSTKKLQETGFKYENGLEEMFDGAIKCCKEKGLL</sequence>
<dbReference type="SUPFAM" id="SSF51735">
    <property type="entry name" value="NAD(P)-binding Rossmann-fold domains"/>
    <property type="match status" value="1"/>
</dbReference>
<dbReference type="PANTHER" id="PTHR10366:SF563">
    <property type="entry name" value="CINNAMOYL-COA REDUCTASE 16"/>
    <property type="match status" value="1"/>
</dbReference>
<comment type="function">
    <text evidence="6">Bifunctional enzyme involved in flavonoid metabolism.</text>
</comment>
<comment type="catalytic activity">
    <reaction evidence="13">
        <text>a (2R,3S,4S)-leucoanthocyanidin + NADP(+) = a (2R,3R)-dihydroflavonol + NADPH + H(+)</text>
        <dbReference type="Rhea" id="RHEA:54444"/>
        <dbReference type="ChEBI" id="CHEBI:15378"/>
        <dbReference type="ChEBI" id="CHEBI:57783"/>
        <dbReference type="ChEBI" id="CHEBI:58349"/>
        <dbReference type="ChEBI" id="CHEBI:138176"/>
        <dbReference type="ChEBI" id="CHEBI:138188"/>
        <dbReference type="EC" id="1.1.1.219"/>
    </reaction>
</comment>
<evidence type="ECO:0000313" key="15">
    <source>
        <dbReference type="EMBL" id="KAK4418767.1"/>
    </source>
</evidence>
<evidence type="ECO:0000256" key="1">
    <source>
        <dbReference type="ARBA" id="ARBA00004935"/>
    </source>
</evidence>
<dbReference type="Gene3D" id="3.40.50.720">
    <property type="entry name" value="NAD(P)-binding Rossmann-like Domain"/>
    <property type="match status" value="1"/>
</dbReference>
<organism evidence="15 16">
    <name type="scientific">Sesamum alatum</name>
    <dbReference type="NCBI Taxonomy" id="300844"/>
    <lineage>
        <taxon>Eukaryota</taxon>
        <taxon>Viridiplantae</taxon>
        <taxon>Streptophyta</taxon>
        <taxon>Embryophyta</taxon>
        <taxon>Tracheophyta</taxon>
        <taxon>Spermatophyta</taxon>
        <taxon>Magnoliopsida</taxon>
        <taxon>eudicotyledons</taxon>
        <taxon>Gunneridae</taxon>
        <taxon>Pentapetalae</taxon>
        <taxon>asterids</taxon>
        <taxon>lamiids</taxon>
        <taxon>Lamiales</taxon>
        <taxon>Pedaliaceae</taxon>
        <taxon>Sesamum</taxon>
    </lineage>
</organism>
<keyword evidence="4" id="KW-0284">Flavonoid biosynthesis</keyword>
<evidence type="ECO:0000256" key="7">
    <source>
        <dbReference type="ARBA" id="ARBA00039055"/>
    </source>
</evidence>
<dbReference type="EC" id="1.1.1.219" evidence="8"/>
<dbReference type="PANTHER" id="PTHR10366">
    <property type="entry name" value="NAD DEPENDENT EPIMERASE/DEHYDRATASE"/>
    <property type="match status" value="1"/>
</dbReference>
<reference evidence="15" key="2">
    <citation type="journal article" date="2024" name="Plant">
        <title>Genomic evolution and insights into agronomic trait innovations of Sesamum species.</title>
        <authorList>
            <person name="Miao H."/>
            <person name="Wang L."/>
            <person name="Qu L."/>
            <person name="Liu H."/>
            <person name="Sun Y."/>
            <person name="Le M."/>
            <person name="Wang Q."/>
            <person name="Wei S."/>
            <person name="Zheng Y."/>
            <person name="Lin W."/>
            <person name="Duan Y."/>
            <person name="Cao H."/>
            <person name="Xiong S."/>
            <person name="Wang X."/>
            <person name="Wei L."/>
            <person name="Li C."/>
            <person name="Ma Q."/>
            <person name="Ju M."/>
            <person name="Zhao R."/>
            <person name="Li G."/>
            <person name="Mu C."/>
            <person name="Tian Q."/>
            <person name="Mei H."/>
            <person name="Zhang T."/>
            <person name="Gao T."/>
            <person name="Zhang H."/>
        </authorList>
    </citation>
    <scope>NUCLEOTIDE SEQUENCE</scope>
    <source>
        <strain evidence="15">3651</strain>
    </source>
</reference>
<evidence type="ECO:0000256" key="11">
    <source>
        <dbReference type="ARBA" id="ARBA00042831"/>
    </source>
</evidence>
<keyword evidence="3" id="KW-0560">Oxidoreductase</keyword>
<dbReference type="GO" id="GO:0009813">
    <property type="term" value="P:flavonoid biosynthetic process"/>
    <property type="evidence" value="ECO:0007669"/>
    <property type="project" value="UniProtKB-KW"/>
</dbReference>
<name>A0AAE1XWC1_9LAMI</name>
<evidence type="ECO:0000256" key="10">
    <source>
        <dbReference type="ARBA" id="ARBA00042087"/>
    </source>
</evidence>
<evidence type="ECO:0000256" key="12">
    <source>
        <dbReference type="ARBA" id="ARBA00048870"/>
    </source>
</evidence>
<dbReference type="InterPro" id="IPR050425">
    <property type="entry name" value="NAD(P)_dehydrat-like"/>
</dbReference>
<keyword evidence="2" id="KW-0521">NADP</keyword>
<dbReference type="GO" id="GO:0047890">
    <property type="term" value="F:flavanone 4-reductase activity"/>
    <property type="evidence" value="ECO:0007669"/>
    <property type="project" value="UniProtKB-EC"/>
</dbReference>
<accession>A0AAE1XWC1</accession>
<feature type="domain" description="NAD-dependent epimerase/dehydratase" evidence="14">
    <location>
        <begin position="11"/>
        <end position="248"/>
    </location>
</feature>
<evidence type="ECO:0000313" key="16">
    <source>
        <dbReference type="Proteomes" id="UP001293254"/>
    </source>
</evidence>
<dbReference type="FunFam" id="3.40.50.720:FF:000085">
    <property type="entry name" value="Dihydroflavonol reductase"/>
    <property type="match status" value="1"/>
</dbReference>
<evidence type="ECO:0000256" key="9">
    <source>
        <dbReference type="ARBA" id="ARBA00039963"/>
    </source>
</evidence>
<dbReference type="AlphaFoldDB" id="A0AAE1XWC1"/>
<evidence type="ECO:0000256" key="3">
    <source>
        <dbReference type="ARBA" id="ARBA00023002"/>
    </source>
</evidence>
<protein>
    <recommendedName>
        <fullName evidence="9">Dihydroflavonol 4-reductase</fullName>
        <ecNumber evidence="8">1.1.1.219</ecNumber>
        <ecNumber evidence="7">1.1.1.234</ecNumber>
    </recommendedName>
    <alternativeName>
        <fullName evidence="11">Dihydrokaempferol 4-reductase</fullName>
    </alternativeName>
    <alternativeName>
        <fullName evidence="10">Flavanone 4-reductase</fullName>
    </alternativeName>
</protein>
<dbReference type="EC" id="1.1.1.234" evidence="7"/>
<evidence type="ECO:0000256" key="5">
    <source>
        <dbReference type="ARBA" id="ARBA00023445"/>
    </source>
</evidence>
<evidence type="ECO:0000256" key="8">
    <source>
        <dbReference type="ARBA" id="ARBA00039057"/>
    </source>
</evidence>
<keyword evidence="16" id="KW-1185">Reference proteome</keyword>
<evidence type="ECO:0000259" key="14">
    <source>
        <dbReference type="Pfam" id="PF01370"/>
    </source>
</evidence>